<dbReference type="InterPro" id="IPR003453">
    <property type="entry name" value="ABC_MlaE_roteobac"/>
</dbReference>
<comment type="caution">
    <text evidence="1">Lacks conserved residue(s) required for the propagation of feature annotation.</text>
</comment>
<dbReference type="NCBIfam" id="TIGR00056">
    <property type="entry name" value="MlaE family lipid ABC transporter permease subunit"/>
    <property type="match status" value="1"/>
</dbReference>
<evidence type="ECO:0000313" key="3">
    <source>
        <dbReference type="Proteomes" id="UP000265882"/>
    </source>
</evidence>
<feature type="transmembrane region" description="Helical" evidence="1">
    <location>
        <begin position="251"/>
        <end position="277"/>
    </location>
</feature>
<dbReference type="EMBL" id="QZKU01000144">
    <property type="protein sequence ID" value="RJP14304.1"/>
    <property type="molecule type" value="Genomic_DNA"/>
</dbReference>
<proteinExistence type="inferred from homology"/>
<protein>
    <submittedName>
        <fullName evidence="2">ABC transporter permease</fullName>
    </submittedName>
</protein>
<keyword evidence="1" id="KW-1133">Transmembrane helix</keyword>
<keyword evidence="1" id="KW-0812">Transmembrane</keyword>
<dbReference type="Proteomes" id="UP000265882">
    <property type="component" value="Unassembled WGS sequence"/>
</dbReference>
<dbReference type="PANTHER" id="PTHR30188">
    <property type="entry name" value="ABC TRANSPORTER PERMEASE PROTEIN-RELATED"/>
    <property type="match status" value="1"/>
</dbReference>
<name>A0A3A4NGY1_ABYX5</name>
<dbReference type="GO" id="GO:0043190">
    <property type="term" value="C:ATP-binding cassette (ABC) transporter complex"/>
    <property type="evidence" value="ECO:0007669"/>
    <property type="project" value="InterPro"/>
</dbReference>
<keyword evidence="1" id="KW-0472">Membrane</keyword>
<comment type="caution">
    <text evidence="2">The sequence shown here is derived from an EMBL/GenBank/DDBJ whole genome shotgun (WGS) entry which is preliminary data.</text>
</comment>
<feature type="transmembrane region" description="Helical" evidence="1">
    <location>
        <begin position="216"/>
        <end position="239"/>
    </location>
</feature>
<dbReference type="GO" id="GO:0005548">
    <property type="term" value="F:phospholipid transporter activity"/>
    <property type="evidence" value="ECO:0007669"/>
    <property type="project" value="TreeGrafter"/>
</dbReference>
<reference evidence="2 3" key="1">
    <citation type="journal article" date="2017" name="ISME J.">
        <title>Energy and carbon metabolisms in a deep terrestrial subsurface fluid microbial community.</title>
        <authorList>
            <person name="Momper L."/>
            <person name="Jungbluth S.P."/>
            <person name="Lee M.D."/>
            <person name="Amend J.P."/>
        </authorList>
    </citation>
    <scope>NUCLEOTIDE SEQUENCE [LARGE SCALE GENOMIC DNA]</scope>
    <source>
        <strain evidence="2">SURF_5</strain>
    </source>
</reference>
<dbReference type="Pfam" id="PF02405">
    <property type="entry name" value="MlaE"/>
    <property type="match status" value="1"/>
</dbReference>
<evidence type="ECO:0000256" key="1">
    <source>
        <dbReference type="RuleBase" id="RU362044"/>
    </source>
</evidence>
<organism evidence="2 3">
    <name type="scientific">Abyssobacteria bacterium (strain SURF_5)</name>
    <dbReference type="NCBI Taxonomy" id="2093360"/>
    <lineage>
        <taxon>Bacteria</taxon>
        <taxon>Pseudomonadati</taxon>
        <taxon>Candidatus Hydrogenedentota</taxon>
        <taxon>Candidatus Abyssobacteria</taxon>
    </lineage>
</organism>
<dbReference type="AlphaFoldDB" id="A0A3A4NGY1"/>
<gene>
    <name evidence="2" type="ORF">C4520_21545</name>
</gene>
<dbReference type="PANTHER" id="PTHR30188:SF3">
    <property type="entry name" value="ABC TRANSPORTER PERMEASE"/>
    <property type="match status" value="1"/>
</dbReference>
<dbReference type="InterPro" id="IPR030802">
    <property type="entry name" value="Permease_MalE"/>
</dbReference>
<sequence length="278" mass="30327">MPNRIRSSPDPAEALNAFFGYFGNRLFSVIRAARRLLRLTLQALEWSFIAPFTSRGMRWKSVLRHMVIVGFDSIPIVSFICALVGAIMAMQSAYQLEQFGALLYVPPIVGVVMTRELGPLIAAVIMAGRSGSAFAAEIGTMVVSEEVDALESMALHPIKFLVAPKLLAMICMQPCLTMIADLVGIAGGMLIGVYSLEMNYNLYYSYTVDYLVMRDIITGLIKSVAFGMIIAMVGCYYGFSVRGGAEGVGRATTSSVVTSIFLIIVADLIFTALFYYVI</sequence>
<accession>A0A3A4NGY1</accession>
<feature type="transmembrane region" description="Helical" evidence="1">
    <location>
        <begin position="175"/>
        <end position="196"/>
    </location>
</feature>
<feature type="transmembrane region" description="Helical" evidence="1">
    <location>
        <begin position="67"/>
        <end position="89"/>
    </location>
</feature>
<comment type="similarity">
    <text evidence="1">Belongs to the MlaE permease family.</text>
</comment>
<evidence type="ECO:0000313" key="2">
    <source>
        <dbReference type="EMBL" id="RJP14304.1"/>
    </source>
</evidence>